<dbReference type="Gene3D" id="3.40.91.50">
    <property type="match status" value="1"/>
</dbReference>
<dbReference type="AlphaFoldDB" id="A0A6I2ME38"/>
<protein>
    <submittedName>
        <fullName evidence="1">AlwI family type II restriction endonuclease</fullName>
    </submittedName>
</protein>
<keyword evidence="1" id="KW-0540">Nuclease</keyword>
<gene>
    <name evidence="1" type="ORF">GJU41_21850</name>
</gene>
<dbReference type="EMBL" id="WKKF01000014">
    <property type="protein sequence ID" value="MRX56595.1"/>
    <property type="molecule type" value="Genomic_DNA"/>
</dbReference>
<keyword evidence="1" id="KW-0255">Endonuclease</keyword>
<dbReference type="CDD" id="cd22316">
    <property type="entry name" value="BspD6I-like"/>
    <property type="match status" value="1"/>
</dbReference>
<reference evidence="1 2" key="1">
    <citation type="submission" date="2019-11" db="EMBL/GenBank/DDBJ databases">
        <title>Bacillus idriensis genome.</title>
        <authorList>
            <person name="Konopka E.N."/>
            <person name="Newman J.D."/>
        </authorList>
    </citation>
    <scope>NUCLEOTIDE SEQUENCE [LARGE SCALE GENOMIC DNA]</scope>
    <source>
        <strain evidence="1 2">DSM 19097</strain>
    </source>
</reference>
<accession>A0A6I2ME38</accession>
<dbReference type="InterPro" id="IPR018573">
    <property type="entry name" value="Restrct_endonuc_II_AlwI"/>
</dbReference>
<keyword evidence="1" id="KW-0378">Hydrolase</keyword>
<sequence length="558" mass="63435">MAWLIADNGVRNPQRLKDGLEVLVNSEFHGDFSKKNEAGMAKVLNEQGIIALRSNTDNTISRKWRINLIRLGFISNDTHTVTENGRRLIHSNSLPEEEECFLRALLIQQIPSPLHKFSYANSEKPFNPLRMVLETIDRLGKKGAEPVISKNEMASIVILNYDMDTIDDVVEKIIEYRKGRLDAMGSVKRFDSSFREQAAQNNNTGANADSLRDYADVNMRYLKLTGLFAEEGVSKLSFATHKMTIITQILNKAFVAISDEDYESKLAIGASLPTDNENEAIHAILNLYQLLIDNGEAIPPLPDLERMAVQDLSLLRIQLENQWIHVLEKRYAAEQQFQWEDILAYLKALQQSNSARRNNQLIPSGEGPAYLEWAIWRSFLAINSLENLPWEARKFKVDRSFKPVRHAAGGDADMIFEFDDFVFVAEVTLSASSRQEAMEGEPVRRHVANYVDYYAAQGKMVYGLFIANSIDTNTAETFRIGIWYRSDDSSLALRIVPITLADFTDIFEALFTSGKFSEGPTYLRNLLVHLLQFSNEPAPSWKNIMRTEIQRNINKIIS</sequence>
<keyword evidence="2" id="KW-1185">Reference proteome</keyword>
<evidence type="ECO:0000313" key="1">
    <source>
        <dbReference type="EMBL" id="MRX56595.1"/>
    </source>
</evidence>
<dbReference type="Pfam" id="PF09491">
    <property type="entry name" value="RE_AlwI"/>
    <property type="match status" value="1"/>
</dbReference>
<dbReference type="GO" id="GO:0004519">
    <property type="term" value="F:endonuclease activity"/>
    <property type="evidence" value="ECO:0007669"/>
    <property type="project" value="UniProtKB-KW"/>
</dbReference>
<comment type="caution">
    <text evidence="1">The sequence shown here is derived from an EMBL/GenBank/DDBJ whole genome shotgun (WGS) entry which is preliminary data.</text>
</comment>
<organism evidence="1 2">
    <name type="scientific">Metabacillus idriensis</name>
    <dbReference type="NCBI Taxonomy" id="324768"/>
    <lineage>
        <taxon>Bacteria</taxon>
        <taxon>Bacillati</taxon>
        <taxon>Bacillota</taxon>
        <taxon>Bacilli</taxon>
        <taxon>Bacillales</taxon>
        <taxon>Bacillaceae</taxon>
        <taxon>Metabacillus</taxon>
    </lineage>
</organism>
<proteinExistence type="predicted"/>
<dbReference type="RefSeq" id="WP_154319573.1">
    <property type="nucleotide sequence ID" value="NZ_CAJGAA010000012.1"/>
</dbReference>
<evidence type="ECO:0000313" key="2">
    <source>
        <dbReference type="Proteomes" id="UP000441585"/>
    </source>
</evidence>
<dbReference type="Proteomes" id="UP000441585">
    <property type="component" value="Unassembled WGS sequence"/>
</dbReference>
<name>A0A6I2ME38_9BACI</name>